<keyword evidence="2 6" id="KW-0812">Transmembrane</keyword>
<feature type="transmembrane region" description="Helical" evidence="6">
    <location>
        <begin position="367"/>
        <end position="385"/>
    </location>
</feature>
<comment type="subcellular location">
    <subcellularLocation>
        <location evidence="1">Membrane</location>
        <topology evidence="1">Multi-pass membrane protein</topology>
    </subcellularLocation>
</comment>
<proteinExistence type="predicted"/>
<dbReference type="Proteomes" id="UP000769157">
    <property type="component" value="Unassembled WGS sequence"/>
</dbReference>
<sequence>MGNNFDKKKMSSSPPSSSSSDKAMSITRKLAVSAINGIQERSNDYIHNRKSERGQGEGRKRAALAAIISTVSSVGADKLARSEFGEYDNLTEQEMHDKVHFMDKLTNKLIDTIPQRSNESLEELRLRLDDKHRVDQPGLSITRISRNFKTLSSKMDIVFRLQYFVLRTISWDEPALTLTFLILYTWGCLMPYLFLVYPLIYVLTAILIPNYLYRHPIEKPDIIPTRQRGDKSIFGFLQTRNDWEKDRQQLLEERSRELERLLGQDLNLSTISSRNSTDSEDDTSSSLLYEAFTTDQKSNMVLKAVLESGDSTSDDKKPSGMMDKVKLLINMRDLQNLTSTLIKIMDKMEKSMYENCSFKDEKKSTKLFFNIVSLVIIAMVLGPYIPWRAIFIITLWVLLLLKHPSRGEVWKQFKPQKKRKLPPLKKASPKERFSWVTEIMVDDSPQYREVEIYEVEKQDIIESSVYQLFIYSPSIFNESNPSRLQKKRPDGTTNLAIVQPPTSSWKYTGNDWLVDRDVASWTLENGVSDEVDIRGEWAYDKSGEYRRRRLVREVVRISRPAKKRNLTKS</sequence>
<dbReference type="GO" id="GO:0005778">
    <property type="term" value="C:peroxisomal membrane"/>
    <property type="evidence" value="ECO:0007669"/>
    <property type="project" value="TreeGrafter"/>
</dbReference>
<evidence type="ECO:0000256" key="1">
    <source>
        <dbReference type="ARBA" id="ARBA00004141"/>
    </source>
</evidence>
<dbReference type="Pfam" id="PF06398">
    <property type="entry name" value="Pex24p"/>
    <property type="match status" value="1"/>
</dbReference>
<reference evidence="8" key="1">
    <citation type="journal article" date="2021" name="Open Biol.">
        <title>Shared evolutionary footprints suggest mitochondrial oxidative damage underlies multiple complex I losses in fungi.</title>
        <authorList>
            <person name="Schikora-Tamarit M.A."/>
            <person name="Marcet-Houben M."/>
            <person name="Nosek J."/>
            <person name="Gabaldon T."/>
        </authorList>
    </citation>
    <scope>NUCLEOTIDE SEQUENCE</scope>
    <source>
        <strain evidence="8">CBS6075</strain>
    </source>
</reference>
<dbReference type="AlphaFoldDB" id="A0A9P8PAB7"/>
<dbReference type="InterPro" id="IPR010482">
    <property type="entry name" value="TECPR1-like_DysF"/>
</dbReference>
<dbReference type="OrthoDB" id="74314at2759"/>
<evidence type="ECO:0000259" key="7">
    <source>
        <dbReference type="Pfam" id="PF06398"/>
    </source>
</evidence>
<feature type="transmembrane region" description="Helical" evidence="6">
    <location>
        <begin position="192"/>
        <end position="213"/>
    </location>
</feature>
<dbReference type="InterPro" id="IPR052816">
    <property type="entry name" value="Peroxisomal_Membrane_PEX28-32"/>
</dbReference>
<reference evidence="8" key="2">
    <citation type="submission" date="2021-01" db="EMBL/GenBank/DDBJ databases">
        <authorList>
            <person name="Schikora-Tamarit M.A."/>
        </authorList>
    </citation>
    <scope>NUCLEOTIDE SEQUENCE</scope>
    <source>
        <strain evidence="8">CBS6075</strain>
    </source>
</reference>
<dbReference type="EMBL" id="JAEUBE010000158">
    <property type="protein sequence ID" value="KAH3668197.1"/>
    <property type="molecule type" value="Genomic_DNA"/>
</dbReference>
<evidence type="ECO:0000256" key="5">
    <source>
        <dbReference type="SAM" id="MobiDB-lite"/>
    </source>
</evidence>
<evidence type="ECO:0000256" key="3">
    <source>
        <dbReference type="ARBA" id="ARBA00022989"/>
    </source>
</evidence>
<evidence type="ECO:0000256" key="6">
    <source>
        <dbReference type="SAM" id="Phobius"/>
    </source>
</evidence>
<comment type="caution">
    <text evidence="8">The sequence shown here is derived from an EMBL/GenBank/DDBJ whole genome shotgun (WGS) entry which is preliminary data.</text>
</comment>
<name>A0A9P8PAB7_9ASCO</name>
<keyword evidence="4 6" id="KW-0472">Membrane</keyword>
<dbReference type="RefSeq" id="XP_046062611.1">
    <property type="nucleotide sequence ID" value="XM_046202768.1"/>
</dbReference>
<evidence type="ECO:0000313" key="8">
    <source>
        <dbReference type="EMBL" id="KAH3668197.1"/>
    </source>
</evidence>
<dbReference type="GeneID" id="70233918"/>
<gene>
    <name evidence="8" type="ORF">OGAPHI_001951</name>
</gene>
<dbReference type="PANTHER" id="PTHR28304">
    <property type="entry name" value="PEROXISOMAL MEMBRANE PROTEIN PEX29"/>
    <property type="match status" value="1"/>
</dbReference>
<feature type="compositionally biased region" description="Low complexity" evidence="5">
    <location>
        <begin position="11"/>
        <end position="25"/>
    </location>
</feature>
<feature type="transmembrane region" description="Helical" evidence="6">
    <location>
        <begin position="164"/>
        <end position="186"/>
    </location>
</feature>
<organism evidence="8 9">
    <name type="scientific">Ogataea philodendri</name>
    <dbReference type="NCBI Taxonomy" id="1378263"/>
    <lineage>
        <taxon>Eukaryota</taxon>
        <taxon>Fungi</taxon>
        <taxon>Dikarya</taxon>
        <taxon>Ascomycota</taxon>
        <taxon>Saccharomycotina</taxon>
        <taxon>Pichiomycetes</taxon>
        <taxon>Pichiales</taxon>
        <taxon>Pichiaceae</taxon>
        <taxon>Ogataea</taxon>
    </lineage>
</organism>
<feature type="region of interest" description="Disordered" evidence="5">
    <location>
        <begin position="1"/>
        <end position="25"/>
    </location>
</feature>
<keyword evidence="9" id="KW-1185">Reference proteome</keyword>
<dbReference type="GO" id="GO:0007031">
    <property type="term" value="P:peroxisome organization"/>
    <property type="evidence" value="ECO:0007669"/>
    <property type="project" value="UniProtKB-ARBA"/>
</dbReference>
<evidence type="ECO:0000256" key="4">
    <source>
        <dbReference type="ARBA" id="ARBA00023136"/>
    </source>
</evidence>
<feature type="domain" description="TECPR1-like DysF" evidence="7">
    <location>
        <begin position="139"/>
        <end position="552"/>
    </location>
</feature>
<keyword evidence="3 6" id="KW-1133">Transmembrane helix</keyword>
<accession>A0A9P8PAB7</accession>
<dbReference type="PANTHER" id="PTHR28304:SF1">
    <property type="entry name" value="PEROXISOMAL MEMBRANE PROTEIN PEX28"/>
    <property type="match status" value="1"/>
</dbReference>
<protein>
    <recommendedName>
        <fullName evidence="7">TECPR1-like DysF domain-containing protein</fullName>
    </recommendedName>
</protein>
<evidence type="ECO:0000256" key="2">
    <source>
        <dbReference type="ARBA" id="ARBA00022692"/>
    </source>
</evidence>
<evidence type="ECO:0000313" key="9">
    <source>
        <dbReference type="Proteomes" id="UP000769157"/>
    </source>
</evidence>